<dbReference type="PANTHER" id="PTHR43308">
    <property type="entry name" value="OUTER MEMBRANE PROTEIN ALPHA-RELATED"/>
    <property type="match status" value="1"/>
</dbReference>
<dbReference type="Proteomes" id="UP000619101">
    <property type="component" value="Unassembled WGS sequence"/>
</dbReference>
<protein>
    <submittedName>
        <fullName evidence="3">S-layer homology domain-containing protein</fullName>
    </submittedName>
</protein>
<feature type="domain" description="SLH" evidence="2">
    <location>
        <begin position="152"/>
        <end position="214"/>
    </location>
</feature>
<evidence type="ECO:0000256" key="1">
    <source>
        <dbReference type="SAM" id="SignalP"/>
    </source>
</evidence>
<dbReference type="EMBL" id="JACSPZ010000017">
    <property type="protein sequence ID" value="MBD8038820.1"/>
    <property type="molecule type" value="Genomic_DNA"/>
</dbReference>
<feature type="domain" description="SLH" evidence="2">
    <location>
        <begin position="27"/>
        <end position="87"/>
    </location>
</feature>
<feature type="domain" description="SLH" evidence="2">
    <location>
        <begin position="88"/>
        <end position="151"/>
    </location>
</feature>
<reference evidence="3 4" key="1">
    <citation type="submission" date="2020-08" db="EMBL/GenBank/DDBJ databases">
        <title>A Genomic Blueprint of the Chicken Gut Microbiome.</title>
        <authorList>
            <person name="Gilroy R."/>
            <person name="Ravi A."/>
            <person name="Getino M."/>
            <person name="Pursley I."/>
            <person name="Horton D.L."/>
            <person name="Alikhan N.-F."/>
            <person name="Baker D."/>
            <person name="Gharbi K."/>
            <person name="Hall N."/>
            <person name="Watson M."/>
            <person name="Adriaenssens E.M."/>
            <person name="Foster-Nyarko E."/>
            <person name="Jarju S."/>
            <person name="Secka A."/>
            <person name="Antonio M."/>
            <person name="Oren A."/>
            <person name="Chaudhuri R."/>
            <person name="La Ragione R.M."/>
            <person name="Hildebrand F."/>
            <person name="Pallen M.J."/>
        </authorList>
    </citation>
    <scope>NUCLEOTIDE SEQUENCE [LARGE SCALE GENOMIC DNA]</scope>
    <source>
        <strain evidence="3 4">A46</strain>
    </source>
</reference>
<dbReference type="RefSeq" id="WP_191701883.1">
    <property type="nucleotide sequence ID" value="NZ_JACSPZ010000017.1"/>
</dbReference>
<comment type="caution">
    <text evidence="3">The sequence shown here is derived from an EMBL/GenBank/DDBJ whole genome shotgun (WGS) entry which is preliminary data.</text>
</comment>
<keyword evidence="4" id="KW-1185">Reference proteome</keyword>
<evidence type="ECO:0000259" key="2">
    <source>
        <dbReference type="PROSITE" id="PS51272"/>
    </source>
</evidence>
<evidence type="ECO:0000313" key="4">
    <source>
        <dbReference type="Proteomes" id="UP000619101"/>
    </source>
</evidence>
<feature type="signal peptide" evidence="1">
    <location>
        <begin position="1"/>
        <end position="25"/>
    </location>
</feature>
<proteinExistence type="predicted"/>
<keyword evidence="1" id="KW-0732">Signal</keyword>
<dbReference type="PROSITE" id="PS51272">
    <property type="entry name" value="SLH"/>
    <property type="match status" value="3"/>
</dbReference>
<dbReference type="InterPro" id="IPR001119">
    <property type="entry name" value="SLH_dom"/>
</dbReference>
<accession>A0ABR8Y3N3</accession>
<dbReference type="InterPro" id="IPR051465">
    <property type="entry name" value="Cell_Envelope_Struct_Comp"/>
</dbReference>
<evidence type="ECO:0000313" key="3">
    <source>
        <dbReference type="EMBL" id="MBD8038820.1"/>
    </source>
</evidence>
<sequence length="494" mass="54529">MKRKLFAAFSALMLVCSLALTATFAASTNQFSDVPPSKYFAEAVYDLAERNIIGGYPDGTFKPGNSITRGQAAAIIAKLIKLDTTKVKDPKFKDVTTANGFYKAIAAMAEKGIIRGYGDGRFGPNDPITRGQMASILVKAFDLPRYDYSSHKNPFEDVKTSAGHNPNILIIHRLGITGGTTPSTFSPNIAITRGQAAKMMQATEEAKSKIVTLRASDYNWEQFKMYDSNHSDSGLFNAVAGSNELNGRTSDKLHLVPLKKGTGTLQVALVYSGNPDKKYYRKYYVNVKEVNGKLKLTLEETQDFLTTPAVIDVKNKKAVQNVSLYTMEGTKLSDRVDFTKCLSYSPSDCKNSNQTDAEGKYNNIRIGIEKPGRYIAIIRDIDGEEVRYGIEAVSLSPHFNYSIRVLEEKTTDSVDLGASYHIGNHILPKGSEEIAMVTRAEGTNEFTVEGKKKGSFTIKLPDHKKTDLLGVEVYVEQLGPIINVNIYEDIDMHM</sequence>
<name>A0ABR8Y3N3_9BACL</name>
<dbReference type="Pfam" id="PF00395">
    <property type="entry name" value="SLH"/>
    <property type="match status" value="3"/>
</dbReference>
<organism evidence="3 4">
    <name type="scientific">Solibacillus faecavium</name>
    <dbReference type="NCBI Taxonomy" id="2762221"/>
    <lineage>
        <taxon>Bacteria</taxon>
        <taxon>Bacillati</taxon>
        <taxon>Bacillota</taxon>
        <taxon>Bacilli</taxon>
        <taxon>Bacillales</taxon>
        <taxon>Caryophanaceae</taxon>
        <taxon>Solibacillus</taxon>
    </lineage>
</organism>
<feature type="chain" id="PRO_5045636446" evidence="1">
    <location>
        <begin position="26"/>
        <end position="494"/>
    </location>
</feature>
<gene>
    <name evidence="3" type="ORF">H9635_18915</name>
</gene>